<dbReference type="SMART" id="SM00154">
    <property type="entry name" value="ZnF_AN1"/>
    <property type="match status" value="1"/>
</dbReference>
<evidence type="ECO:0000256" key="3">
    <source>
        <dbReference type="ARBA" id="ARBA00022833"/>
    </source>
</evidence>
<dbReference type="VEuPathDB" id="FungiDB:AeMF1_020683"/>
<organism evidence="7 8">
    <name type="scientific">Aphanomyces euteiches</name>
    <dbReference type="NCBI Taxonomy" id="100861"/>
    <lineage>
        <taxon>Eukaryota</taxon>
        <taxon>Sar</taxon>
        <taxon>Stramenopiles</taxon>
        <taxon>Oomycota</taxon>
        <taxon>Saprolegniomycetes</taxon>
        <taxon>Saprolegniales</taxon>
        <taxon>Verrucalvaceae</taxon>
        <taxon>Aphanomyces</taxon>
    </lineage>
</organism>
<dbReference type="PROSITE" id="PS51039">
    <property type="entry name" value="ZF_AN1"/>
    <property type="match status" value="1"/>
</dbReference>
<feature type="region of interest" description="Disordered" evidence="5">
    <location>
        <begin position="39"/>
        <end position="61"/>
    </location>
</feature>
<evidence type="ECO:0000259" key="6">
    <source>
        <dbReference type="PROSITE" id="PS51039"/>
    </source>
</evidence>
<evidence type="ECO:0000313" key="7">
    <source>
        <dbReference type="EMBL" id="KAF0727632.1"/>
    </source>
</evidence>
<dbReference type="InterPro" id="IPR000058">
    <property type="entry name" value="Znf_AN1"/>
</dbReference>
<dbReference type="Gene3D" id="4.10.1110.10">
    <property type="entry name" value="AN1-like Zinc finger"/>
    <property type="match status" value="1"/>
</dbReference>
<feature type="compositionally biased region" description="Low complexity" evidence="5">
    <location>
        <begin position="44"/>
        <end position="61"/>
    </location>
</feature>
<name>A0A6G0WK41_9STRA</name>
<dbReference type="PANTHER" id="PTHR10634">
    <property type="entry name" value="AN1-TYPE ZINC FINGER PROTEIN"/>
    <property type="match status" value="1"/>
</dbReference>
<evidence type="ECO:0000313" key="8">
    <source>
        <dbReference type="Proteomes" id="UP000481153"/>
    </source>
</evidence>
<accession>A0A6G0WK41</accession>
<evidence type="ECO:0000256" key="2">
    <source>
        <dbReference type="ARBA" id="ARBA00022771"/>
    </source>
</evidence>
<comment type="caution">
    <text evidence="7">The sequence shown here is derived from an EMBL/GenBank/DDBJ whole genome shotgun (WGS) entry which is preliminary data.</text>
</comment>
<dbReference type="PANTHER" id="PTHR10634:SF67">
    <property type="entry name" value="AN1-TYPE ZINC FINGER PROTEIN 3"/>
    <property type="match status" value="1"/>
</dbReference>
<keyword evidence="1" id="KW-0479">Metal-binding</keyword>
<dbReference type="InterPro" id="IPR035896">
    <property type="entry name" value="AN1-like_Znf"/>
</dbReference>
<dbReference type="EMBL" id="VJMJ01000193">
    <property type="protein sequence ID" value="KAF0727632.1"/>
    <property type="molecule type" value="Genomic_DNA"/>
</dbReference>
<keyword evidence="3" id="KW-0862">Zinc</keyword>
<reference evidence="7 8" key="1">
    <citation type="submission" date="2019-07" db="EMBL/GenBank/DDBJ databases">
        <title>Genomics analysis of Aphanomyces spp. identifies a new class of oomycete effector associated with host adaptation.</title>
        <authorList>
            <person name="Gaulin E."/>
        </authorList>
    </citation>
    <scope>NUCLEOTIDE SEQUENCE [LARGE SCALE GENOMIC DNA]</scope>
    <source>
        <strain evidence="7 8">ATCC 201684</strain>
    </source>
</reference>
<evidence type="ECO:0000256" key="5">
    <source>
        <dbReference type="SAM" id="MobiDB-lite"/>
    </source>
</evidence>
<dbReference type="InterPro" id="IPR050652">
    <property type="entry name" value="AN1_A20_ZnFinger"/>
</dbReference>
<keyword evidence="2 4" id="KW-0863">Zinc-finger</keyword>
<evidence type="ECO:0000256" key="4">
    <source>
        <dbReference type="PROSITE-ProRule" id="PRU00449"/>
    </source>
</evidence>
<dbReference type="AlphaFoldDB" id="A0A6G0WK41"/>
<proteinExistence type="predicted"/>
<dbReference type="SUPFAM" id="SSF118310">
    <property type="entry name" value="AN1-like Zinc finger"/>
    <property type="match status" value="1"/>
</dbReference>
<sequence>MAPPWLLRQGHFPFVALCASSGGDFEKPAARTIMQNTSGILPTSSSSANAPANPEPQPVQSVVPAEAAEPVARRIPVVAASPRVSKTTQTDSVVTPLDVAATVAALVPEPEKKTTVNPVTQTNKRRCWTCKQKIALSAVTCRCGYTFCNRHRYAEEHNCVFDFKNVAKRKLEEENPRVVPLKVARIN</sequence>
<keyword evidence="8" id="KW-1185">Reference proteome</keyword>
<evidence type="ECO:0000256" key="1">
    <source>
        <dbReference type="ARBA" id="ARBA00022723"/>
    </source>
</evidence>
<feature type="domain" description="AN1-type" evidence="6">
    <location>
        <begin position="121"/>
        <end position="167"/>
    </location>
</feature>
<dbReference type="Proteomes" id="UP000481153">
    <property type="component" value="Unassembled WGS sequence"/>
</dbReference>
<protein>
    <recommendedName>
        <fullName evidence="6">AN1-type domain-containing protein</fullName>
    </recommendedName>
</protein>
<gene>
    <name evidence="7" type="ORF">Ae201684_014457</name>
</gene>
<dbReference type="GO" id="GO:0008270">
    <property type="term" value="F:zinc ion binding"/>
    <property type="evidence" value="ECO:0007669"/>
    <property type="project" value="UniProtKB-KW"/>
</dbReference>
<dbReference type="Pfam" id="PF01428">
    <property type="entry name" value="zf-AN1"/>
    <property type="match status" value="1"/>
</dbReference>